<sequence>MAMAELHPAVQRALALASSYGTPARQVAAPAPDAALRHLLRDRSPAEPAAWNDSKLGRSGFPVEISIAFGRPELRYTVEPAGPDIPPARRLSRAAAAIAALSDESIEPADLAAIASFQGNAALAYGAWIGGRHGDGKPRFKLYAEVPERGAEHALAWATRHLGDLSGIVRRGAWPVMAGWQPAGRRAELYLRTRRLFRADVPLLMASARLAHRADEVLGLLQDACCSAIEATLPAADFGVSIGAGPDGTSTFTLYAVANDLFGGDGRIRETVLRVAAARGWNTHFYRALSEPLADASGFVTRHGMFGIVVASDQPATVAIGLTPDQPETLS</sequence>
<dbReference type="Proteomes" id="UP000494261">
    <property type="component" value="Unassembled WGS sequence"/>
</dbReference>
<dbReference type="EMBL" id="CABVQC010000054">
    <property type="protein sequence ID" value="VWC26902.1"/>
    <property type="molecule type" value="Genomic_DNA"/>
</dbReference>
<evidence type="ECO:0000313" key="2">
    <source>
        <dbReference type="Proteomes" id="UP000494261"/>
    </source>
</evidence>
<name>A0A6P2QWL4_9BURK</name>
<evidence type="ECO:0000313" key="1">
    <source>
        <dbReference type="EMBL" id="VWC26902.1"/>
    </source>
</evidence>
<dbReference type="RefSeq" id="WP_175025185.1">
    <property type="nucleotide sequence ID" value="NZ_CABVQC010000054.1"/>
</dbReference>
<gene>
    <name evidence="1" type="ORF">BLA13014_06031</name>
</gene>
<accession>A0A6P2QWL4</accession>
<dbReference type="AlphaFoldDB" id="A0A6P2QWL4"/>
<reference evidence="1 2" key="1">
    <citation type="submission" date="2019-09" db="EMBL/GenBank/DDBJ databases">
        <authorList>
            <person name="Depoorter E."/>
        </authorList>
    </citation>
    <scope>NUCLEOTIDE SEQUENCE [LARGE SCALE GENOMIC DNA]</scope>
    <source>
        <strain evidence="1">LMG 13014</strain>
    </source>
</reference>
<organism evidence="1 2">
    <name type="scientific">Burkholderia aenigmatica</name>
    <dbReference type="NCBI Taxonomy" id="2015348"/>
    <lineage>
        <taxon>Bacteria</taxon>
        <taxon>Pseudomonadati</taxon>
        <taxon>Pseudomonadota</taxon>
        <taxon>Betaproteobacteria</taxon>
        <taxon>Burkholderiales</taxon>
        <taxon>Burkholderiaceae</taxon>
        <taxon>Burkholderia</taxon>
        <taxon>Burkholderia cepacia complex</taxon>
    </lineage>
</organism>
<proteinExistence type="predicted"/>
<protein>
    <submittedName>
        <fullName evidence="1">Uncharacterized protein</fullName>
    </submittedName>
</protein>